<dbReference type="EMBL" id="JAVDUJ010000001">
    <property type="protein sequence ID" value="MDR6939553.1"/>
    <property type="molecule type" value="Genomic_DNA"/>
</dbReference>
<evidence type="ECO:0000313" key="3">
    <source>
        <dbReference type="Proteomes" id="UP001266099"/>
    </source>
</evidence>
<accession>A0ABU1T2J2</accession>
<keyword evidence="1" id="KW-1133">Transmembrane helix</keyword>
<proteinExistence type="predicted"/>
<feature type="transmembrane region" description="Helical" evidence="1">
    <location>
        <begin position="23"/>
        <end position="44"/>
    </location>
</feature>
<feature type="transmembrane region" description="Helical" evidence="1">
    <location>
        <begin position="229"/>
        <end position="251"/>
    </location>
</feature>
<keyword evidence="1" id="KW-0472">Membrane</keyword>
<feature type="transmembrane region" description="Helical" evidence="1">
    <location>
        <begin position="103"/>
        <end position="125"/>
    </location>
</feature>
<reference evidence="2 3" key="1">
    <citation type="submission" date="2023-07" db="EMBL/GenBank/DDBJ databases">
        <title>Sequencing the genomes of 1000 actinobacteria strains.</title>
        <authorList>
            <person name="Klenk H.-P."/>
        </authorList>
    </citation>
    <scope>NUCLEOTIDE SEQUENCE [LARGE SCALE GENOMIC DNA]</scope>
    <source>
        <strain evidence="2 3">DSM 15539</strain>
    </source>
</reference>
<feature type="transmembrane region" description="Helical" evidence="1">
    <location>
        <begin position="137"/>
        <end position="160"/>
    </location>
</feature>
<name>A0ABU1T2J2_9ACTO</name>
<keyword evidence="3" id="KW-1185">Reference proteome</keyword>
<evidence type="ECO:0000256" key="1">
    <source>
        <dbReference type="SAM" id="Phobius"/>
    </source>
</evidence>
<keyword evidence="1" id="KW-0812">Transmembrane</keyword>
<gene>
    <name evidence="2" type="ORF">J2S36_001096</name>
</gene>
<feature type="transmembrane region" description="Helical" evidence="1">
    <location>
        <begin position="56"/>
        <end position="82"/>
    </location>
</feature>
<dbReference type="Proteomes" id="UP001266099">
    <property type="component" value="Unassembled WGS sequence"/>
</dbReference>
<sequence length="258" mass="28232">MNRSLTTKIFSLELKRTFRAPEFLFYTIALPSVMYLIFGALANYGKLPVGDTETNWSFIIMANIAAYGAILATTSVAADAAVEWIQGWGRQIALTPLKSSSFIKMKVSLGAAISLLPITAIFIIGASTTAQAELKDWFMTALVLFIGAFSFGFYGIAASLIFRSQNAVSIATGLTTLFAFGGNLFTPLEGFLLDLARFFPGYGYGVCVRYLASEGTQITMNGNSYTESLTVGMINFAAWTIIFLLLALFAWRRARTRR</sequence>
<organism evidence="2 3">
    <name type="scientific">Arcanobacterium hippocoleae</name>
    <dbReference type="NCBI Taxonomy" id="149017"/>
    <lineage>
        <taxon>Bacteria</taxon>
        <taxon>Bacillati</taxon>
        <taxon>Actinomycetota</taxon>
        <taxon>Actinomycetes</taxon>
        <taxon>Actinomycetales</taxon>
        <taxon>Actinomycetaceae</taxon>
        <taxon>Arcanobacterium</taxon>
    </lineage>
</organism>
<feature type="transmembrane region" description="Helical" evidence="1">
    <location>
        <begin position="167"/>
        <end position="185"/>
    </location>
</feature>
<protein>
    <submittedName>
        <fullName evidence="2">ABC-2 type transport system permease protein</fullName>
    </submittedName>
</protein>
<evidence type="ECO:0000313" key="2">
    <source>
        <dbReference type="EMBL" id="MDR6939553.1"/>
    </source>
</evidence>
<dbReference type="RefSeq" id="WP_309956312.1">
    <property type="nucleotide sequence ID" value="NZ_JAVDUJ010000001.1"/>
</dbReference>
<comment type="caution">
    <text evidence="2">The sequence shown here is derived from an EMBL/GenBank/DDBJ whole genome shotgun (WGS) entry which is preliminary data.</text>
</comment>